<feature type="transmembrane region" description="Helical" evidence="10">
    <location>
        <begin position="437"/>
        <end position="456"/>
    </location>
</feature>
<organism evidence="12 13">
    <name type="scientific">Prosthecobacter dejongeii</name>
    <dbReference type="NCBI Taxonomy" id="48465"/>
    <lineage>
        <taxon>Bacteria</taxon>
        <taxon>Pseudomonadati</taxon>
        <taxon>Verrucomicrobiota</taxon>
        <taxon>Verrucomicrobiia</taxon>
        <taxon>Verrucomicrobiales</taxon>
        <taxon>Verrucomicrobiaceae</taxon>
        <taxon>Prosthecobacter</taxon>
    </lineage>
</organism>
<keyword evidence="8" id="KW-0961">Cell wall biogenesis/degradation</keyword>
<evidence type="ECO:0000313" key="12">
    <source>
        <dbReference type="EMBL" id="MBB5036264.1"/>
    </source>
</evidence>
<dbReference type="PANTHER" id="PTHR32044:SF80">
    <property type="entry name" value="XYLOGLUCAN GLYCOSYLTRANSFERASE 2-RELATED"/>
    <property type="match status" value="1"/>
</dbReference>
<keyword evidence="4 10" id="KW-0812">Transmembrane</keyword>
<evidence type="ECO:0000256" key="4">
    <source>
        <dbReference type="ARBA" id="ARBA00022692"/>
    </source>
</evidence>
<dbReference type="GO" id="GO:0071555">
    <property type="term" value="P:cell wall organization"/>
    <property type="evidence" value="ECO:0007669"/>
    <property type="project" value="UniProtKB-KW"/>
</dbReference>
<dbReference type="Pfam" id="PF00535">
    <property type="entry name" value="Glycos_transf_2"/>
    <property type="match status" value="1"/>
</dbReference>
<evidence type="ECO:0000313" key="13">
    <source>
        <dbReference type="Proteomes" id="UP000534294"/>
    </source>
</evidence>
<evidence type="ECO:0000256" key="9">
    <source>
        <dbReference type="SAM" id="MobiDB-lite"/>
    </source>
</evidence>
<feature type="domain" description="Glycosyltransferase 2-like" evidence="11">
    <location>
        <begin position="57"/>
        <end position="205"/>
    </location>
</feature>
<keyword evidence="6" id="KW-0333">Golgi apparatus</keyword>
<keyword evidence="3 12" id="KW-0808">Transferase</keyword>
<dbReference type="InterPro" id="IPR001173">
    <property type="entry name" value="Glyco_trans_2-like"/>
</dbReference>
<name>A0A7W7YHK2_9BACT</name>
<feature type="transmembrane region" description="Helical" evidence="10">
    <location>
        <begin position="462"/>
        <end position="480"/>
    </location>
</feature>
<feature type="transmembrane region" description="Helical" evidence="10">
    <location>
        <begin position="6"/>
        <end position="26"/>
    </location>
</feature>
<dbReference type="Gene3D" id="3.90.550.10">
    <property type="entry name" value="Spore Coat Polysaccharide Biosynthesis Protein SpsA, Chain A"/>
    <property type="match status" value="1"/>
</dbReference>
<evidence type="ECO:0000256" key="2">
    <source>
        <dbReference type="ARBA" id="ARBA00022676"/>
    </source>
</evidence>
<accession>A0A7W7YHK2</accession>
<dbReference type="SUPFAM" id="SSF53448">
    <property type="entry name" value="Nucleotide-diphospho-sugar transferases"/>
    <property type="match status" value="1"/>
</dbReference>
<dbReference type="RefSeq" id="WP_184204896.1">
    <property type="nucleotide sequence ID" value="NZ_JACHIF010000001.1"/>
</dbReference>
<sequence length="513" mass="58131">MIEWEKLLWLTSYIIVSAGLSAFGAHKVKVLYTYWKHRKNPPKALREFAELPVVTIQLPIFNEADVLGQLVASISALEYPKDRLQIQFLDDSTDETSQACEQYAQTMREQGFDVEYRHRTNRQGFKAGALDAAMATVKGEFICIFDADFEPEPDYLMQTIHHFTDPQVGIVQARWGHKNLDFSLLTRLQGILLDGHLMMEQTSRSRQGEFCNFNGTAGLWRRCVIDEAGGWKHDTLTEDLDLSYRAQMLGWRFIYLNDIIVPAELPPDMDGFKSQQHRWTKGSVQVCKKVLGKVWRSDEPFMKKVEATAHLTSNFANLLTLCTLVLLYPVDFLPVNSWQKAVFVDLPVFLFATVAVIAFYLTAQGAQRRLGWLQTIPYIPLFMALGIGMSINNGKAVIEALLGQESEFVRTPKYGVNSRAQAQSSKKSFRYKAGKSLCLWIELALVGYFGHLLWMAVEKEQWGSLPFLALFLGGFLYVSLSSLMKRFSMATFTPPEPPSKGPSETEEAEVMVA</sequence>
<dbReference type="GO" id="GO:0016757">
    <property type="term" value="F:glycosyltransferase activity"/>
    <property type="evidence" value="ECO:0007669"/>
    <property type="project" value="UniProtKB-KW"/>
</dbReference>
<dbReference type="EMBL" id="JACHIF010000001">
    <property type="protein sequence ID" value="MBB5036264.1"/>
    <property type="molecule type" value="Genomic_DNA"/>
</dbReference>
<dbReference type="PANTHER" id="PTHR32044">
    <property type="entry name" value="GLUCOMANNAN 4-BETA-MANNOSYLTRANSFERASE 9"/>
    <property type="match status" value="1"/>
</dbReference>
<keyword evidence="7 10" id="KW-0472">Membrane</keyword>
<keyword evidence="5 10" id="KW-1133">Transmembrane helix</keyword>
<evidence type="ECO:0000256" key="6">
    <source>
        <dbReference type="ARBA" id="ARBA00023034"/>
    </source>
</evidence>
<evidence type="ECO:0000256" key="3">
    <source>
        <dbReference type="ARBA" id="ARBA00022679"/>
    </source>
</evidence>
<evidence type="ECO:0000256" key="10">
    <source>
        <dbReference type="SAM" id="Phobius"/>
    </source>
</evidence>
<keyword evidence="13" id="KW-1185">Reference proteome</keyword>
<evidence type="ECO:0000256" key="8">
    <source>
        <dbReference type="ARBA" id="ARBA00023316"/>
    </source>
</evidence>
<reference evidence="12 13" key="1">
    <citation type="submission" date="2020-08" db="EMBL/GenBank/DDBJ databases">
        <title>Genomic Encyclopedia of Type Strains, Phase IV (KMG-IV): sequencing the most valuable type-strain genomes for metagenomic binning, comparative biology and taxonomic classification.</title>
        <authorList>
            <person name="Goeker M."/>
        </authorList>
    </citation>
    <scope>NUCLEOTIDE SEQUENCE [LARGE SCALE GENOMIC DNA]</scope>
    <source>
        <strain evidence="12 13">DSM 12251</strain>
    </source>
</reference>
<dbReference type="FunFam" id="3.90.550.10:FF:000057">
    <property type="entry name" value="Glycosyltransferase-like protein, family 2"/>
    <property type="match status" value="1"/>
</dbReference>
<protein>
    <submittedName>
        <fullName evidence="12">Cellulose synthase/poly-beta-1,6-N-acetylglucosamine synthase-like glycosyltransferase</fullName>
    </submittedName>
</protein>
<feature type="compositionally biased region" description="Acidic residues" evidence="9">
    <location>
        <begin position="504"/>
        <end position="513"/>
    </location>
</feature>
<keyword evidence="2" id="KW-0328">Glycosyltransferase</keyword>
<feature type="transmembrane region" description="Helical" evidence="10">
    <location>
        <begin position="342"/>
        <end position="363"/>
    </location>
</feature>
<comment type="subcellular location">
    <subcellularLocation>
        <location evidence="1">Golgi apparatus membrane</location>
        <topology evidence="1">Multi-pass membrane protein</topology>
    </subcellularLocation>
</comment>
<dbReference type="Proteomes" id="UP000534294">
    <property type="component" value="Unassembled WGS sequence"/>
</dbReference>
<dbReference type="AlphaFoldDB" id="A0A7W7YHK2"/>
<proteinExistence type="predicted"/>
<comment type="caution">
    <text evidence="12">The sequence shown here is derived from an EMBL/GenBank/DDBJ whole genome shotgun (WGS) entry which is preliminary data.</text>
</comment>
<gene>
    <name evidence="12" type="ORF">HNQ64_000498</name>
</gene>
<dbReference type="InterPro" id="IPR029044">
    <property type="entry name" value="Nucleotide-diphossugar_trans"/>
</dbReference>
<evidence type="ECO:0000259" key="11">
    <source>
        <dbReference type="Pfam" id="PF00535"/>
    </source>
</evidence>
<evidence type="ECO:0000256" key="5">
    <source>
        <dbReference type="ARBA" id="ARBA00022989"/>
    </source>
</evidence>
<evidence type="ECO:0000256" key="7">
    <source>
        <dbReference type="ARBA" id="ARBA00023136"/>
    </source>
</evidence>
<feature type="region of interest" description="Disordered" evidence="9">
    <location>
        <begin position="493"/>
        <end position="513"/>
    </location>
</feature>
<evidence type="ECO:0000256" key="1">
    <source>
        <dbReference type="ARBA" id="ARBA00004653"/>
    </source>
</evidence>